<dbReference type="GO" id="GO:0006261">
    <property type="term" value="P:DNA-templated DNA replication"/>
    <property type="evidence" value="ECO:0007669"/>
    <property type="project" value="TreeGrafter"/>
</dbReference>
<dbReference type="GO" id="GO:0016887">
    <property type="term" value="F:ATP hydrolysis activity"/>
    <property type="evidence" value="ECO:0007669"/>
    <property type="project" value="InterPro"/>
</dbReference>
<dbReference type="STRING" id="70415.A0A5S6QKE7"/>
<dbReference type="GO" id="GO:0003689">
    <property type="term" value="F:DNA clamp loader activity"/>
    <property type="evidence" value="ECO:0007669"/>
    <property type="project" value="TreeGrafter"/>
</dbReference>
<evidence type="ECO:0000256" key="2">
    <source>
        <dbReference type="ARBA" id="ARBA00005378"/>
    </source>
</evidence>
<dbReference type="GO" id="GO:0006281">
    <property type="term" value="P:DNA repair"/>
    <property type="evidence" value="ECO:0007669"/>
    <property type="project" value="TreeGrafter"/>
</dbReference>
<evidence type="ECO:0000256" key="6">
    <source>
        <dbReference type="ARBA" id="ARBA00023242"/>
    </source>
</evidence>
<comment type="subcellular location">
    <subcellularLocation>
        <location evidence="1">Nucleus</location>
    </subcellularLocation>
</comment>
<dbReference type="Gene3D" id="1.10.8.60">
    <property type="match status" value="1"/>
</dbReference>
<dbReference type="SUPFAM" id="SSF48019">
    <property type="entry name" value="post-AAA+ oligomerization domain-like"/>
    <property type="match status" value="1"/>
</dbReference>
<reference evidence="9" key="1">
    <citation type="submission" date="2019-12" db="UniProtKB">
        <authorList>
            <consortium name="WormBaseParasite"/>
        </authorList>
    </citation>
    <scope>IDENTIFICATION</scope>
</reference>
<organism evidence="8 9">
    <name type="scientific">Trichuris muris</name>
    <name type="common">Mouse whipworm</name>
    <dbReference type="NCBI Taxonomy" id="70415"/>
    <lineage>
        <taxon>Eukaryota</taxon>
        <taxon>Metazoa</taxon>
        <taxon>Ecdysozoa</taxon>
        <taxon>Nematoda</taxon>
        <taxon>Enoplea</taxon>
        <taxon>Dorylaimia</taxon>
        <taxon>Trichinellida</taxon>
        <taxon>Trichuridae</taxon>
        <taxon>Trichuris</taxon>
    </lineage>
</organism>
<dbReference type="InterPro" id="IPR003959">
    <property type="entry name" value="ATPase_AAA_core"/>
</dbReference>
<dbReference type="Pfam" id="PF25361">
    <property type="entry name" value="AAA_lid_RFC1"/>
    <property type="match status" value="1"/>
</dbReference>
<dbReference type="WBParaSite" id="TMUE_2000007367.1">
    <property type="protein sequence ID" value="TMUE_2000007367.1"/>
    <property type="gene ID" value="WBGene00285610"/>
</dbReference>
<dbReference type="InterPro" id="IPR027417">
    <property type="entry name" value="P-loop_NTPase"/>
</dbReference>
<evidence type="ECO:0000259" key="7">
    <source>
        <dbReference type="SMART" id="SM00382"/>
    </source>
</evidence>
<evidence type="ECO:0000313" key="8">
    <source>
        <dbReference type="Proteomes" id="UP000046395"/>
    </source>
</evidence>
<keyword evidence="8" id="KW-1185">Reference proteome</keyword>
<dbReference type="SMART" id="SM00382">
    <property type="entry name" value="AAA"/>
    <property type="match status" value="1"/>
</dbReference>
<dbReference type="GO" id="GO:0005663">
    <property type="term" value="C:DNA replication factor C complex"/>
    <property type="evidence" value="ECO:0007669"/>
    <property type="project" value="TreeGrafter"/>
</dbReference>
<name>A0A5S6QKE7_TRIMR</name>
<dbReference type="InterPro" id="IPR047854">
    <property type="entry name" value="RFC_lid"/>
</dbReference>
<dbReference type="AlphaFoldDB" id="A0A5S6QKE7"/>
<dbReference type="InterPro" id="IPR008921">
    <property type="entry name" value="DNA_pol3_clamp-load_cplx_C"/>
</dbReference>
<dbReference type="SUPFAM" id="SSF52540">
    <property type="entry name" value="P-loop containing nucleoside triphosphate hydrolases"/>
    <property type="match status" value="1"/>
</dbReference>
<keyword evidence="5" id="KW-0067">ATP-binding</keyword>
<dbReference type="GO" id="GO:0005524">
    <property type="term" value="F:ATP binding"/>
    <property type="evidence" value="ECO:0007669"/>
    <property type="project" value="UniProtKB-KW"/>
</dbReference>
<keyword evidence="4" id="KW-0547">Nucleotide-binding</keyword>
<keyword evidence="3" id="KW-0235">DNA replication</keyword>
<dbReference type="PANTHER" id="PTHR11669">
    <property type="entry name" value="REPLICATION FACTOR C / DNA POLYMERASE III GAMMA-TAU SUBUNIT"/>
    <property type="match status" value="1"/>
</dbReference>
<comment type="similarity">
    <text evidence="2">Belongs to the activator 1 small subunits family.</text>
</comment>
<dbReference type="GO" id="GO:0003677">
    <property type="term" value="F:DNA binding"/>
    <property type="evidence" value="ECO:0007669"/>
    <property type="project" value="InterPro"/>
</dbReference>
<feature type="domain" description="AAA+ ATPase" evidence="7">
    <location>
        <begin position="61"/>
        <end position="196"/>
    </location>
</feature>
<proteinExistence type="inferred from homology"/>
<evidence type="ECO:0000256" key="5">
    <source>
        <dbReference type="ARBA" id="ARBA00022840"/>
    </source>
</evidence>
<dbReference type="PANTHER" id="PTHR11669:SF20">
    <property type="entry name" value="REPLICATION FACTOR C SUBUNIT 4"/>
    <property type="match status" value="1"/>
</dbReference>
<evidence type="ECO:0000256" key="3">
    <source>
        <dbReference type="ARBA" id="ARBA00022705"/>
    </source>
</evidence>
<sequence length="354" mass="39756">MDLFLKKTEKPVAQGRSDKGNVVAGSELLPWVEKYRPKSIDDVACQGQVISVLKGCLRGQDLPNLLFYGPPGTGKTSSILALTKQMFSPEIHRDRVLELNASDERGIQVIREKVKRFAQFSVADVTPSGKPCPPLKMVILDEADSMTKAAQAALRRTMESESKTTRFCLICNYVTSIIEPITSRCAKFRFMPLTREIQKDRLMYICQAENVQIDPAALDVLIECSEGDLRRAINCLQSASRLKPSESIITASEVSEVCRVVDSELVERFFSIFKKGKHELLEKLVLDVERNAYSAYQLMIQLHDQLVSNEEIDCQAKSRVLYKLATCERRILEGADEALQLMDFGSTAISLLRQ</sequence>
<dbReference type="Proteomes" id="UP000046395">
    <property type="component" value="Unassembled WGS sequence"/>
</dbReference>
<dbReference type="CDD" id="cd18140">
    <property type="entry name" value="HLD_clamp_RFC"/>
    <property type="match status" value="1"/>
</dbReference>
<protein>
    <submittedName>
        <fullName evidence="9">AAA domain-containing protein</fullName>
    </submittedName>
</protein>
<keyword evidence="6" id="KW-0539">Nucleus</keyword>
<dbReference type="GO" id="GO:0005634">
    <property type="term" value="C:nucleus"/>
    <property type="evidence" value="ECO:0007669"/>
    <property type="project" value="UniProtKB-SubCell"/>
</dbReference>
<dbReference type="FunFam" id="3.40.50.300:FF:000129">
    <property type="entry name" value="Replication factor C subunit 5"/>
    <property type="match status" value="1"/>
</dbReference>
<accession>A0A5S6QKE7</accession>
<dbReference type="Gene3D" id="1.20.272.10">
    <property type="match status" value="1"/>
</dbReference>
<dbReference type="Pfam" id="PF00004">
    <property type="entry name" value="AAA"/>
    <property type="match status" value="1"/>
</dbReference>
<evidence type="ECO:0000256" key="1">
    <source>
        <dbReference type="ARBA" id="ARBA00004123"/>
    </source>
</evidence>
<dbReference type="Pfam" id="PF08542">
    <property type="entry name" value="Rep_fac_C"/>
    <property type="match status" value="1"/>
</dbReference>
<dbReference type="InterPro" id="IPR013748">
    <property type="entry name" value="Rep_factorC_C"/>
</dbReference>
<evidence type="ECO:0000313" key="9">
    <source>
        <dbReference type="WBParaSite" id="TMUE_2000007367.1"/>
    </source>
</evidence>
<dbReference type="InterPro" id="IPR003593">
    <property type="entry name" value="AAA+_ATPase"/>
</dbReference>
<dbReference type="FunFam" id="1.10.8.60:FF:000032">
    <property type="entry name" value="Replication factor C subunit 4"/>
    <property type="match status" value="1"/>
</dbReference>
<dbReference type="InterPro" id="IPR050238">
    <property type="entry name" value="DNA_Rep/Repair_Clamp_Loader"/>
</dbReference>
<dbReference type="CDD" id="cd00009">
    <property type="entry name" value="AAA"/>
    <property type="match status" value="1"/>
</dbReference>
<dbReference type="Gene3D" id="3.40.50.300">
    <property type="entry name" value="P-loop containing nucleotide triphosphate hydrolases"/>
    <property type="match status" value="1"/>
</dbReference>
<evidence type="ECO:0000256" key="4">
    <source>
        <dbReference type="ARBA" id="ARBA00022741"/>
    </source>
</evidence>